<dbReference type="PANTHER" id="PTHR23501">
    <property type="entry name" value="MAJOR FACILITATOR SUPERFAMILY"/>
    <property type="match status" value="1"/>
</dbReference>
<dbReference type="Proteomes" id="UP001230504">
    <property type="component" value="Unassembled WGS sequence"/>
</dbReference>
<reference evidence="12" key="1">
    <citation type="submission" date="2021-06" db="EMBL/GenBank/DDBJ databases">
        <title>Comparative genomics, transcriptomics and evolutionary studies reveal genomic signatures of adaptation to plant cell wall in hemibiotrophic fungi.</title>
        <authorList>
            <consortium name="DOE Joint Genome Institute"/>
            <person name="Baroncelli R."/>
            <person name="Diaz J.F."/>
            <person name="Benocci T."/>
            <person name="Peng M."/>
            <person name="Battaglia E."/>
            <person name="Haridas S."/>
            <person name="Andreopoulos W."/>
            <person name="Labutti K."/>
            <person name="Pangilinan J."/>
            <person name="Floch G.L."/>
            <person name="Makela M.R."/>
            <person name="Henrissat B."/>
            <person name="Grigoriev I.V."/>
            <person name="Crouch J.A."/>
            <person name="De Vries R.P."/>
            <person name="Sukno S.A."/>
            <person name="Thon M.R."/>
        </authorList>
    </citation>
    <scope>NUCLEOTIDE SEQUENCE</scope>
    <source>
        <strain evidence="12">CBS 125086</strain>
    </source>
</reference>
<evidence type="ECO:0000256" key="7">
    <source>
        <dbReference type="ARBA" id="ARBA00023136"/>
    </source>
</evidence>
<feature type="transmembrane region" description="Helical" evidence="10">
    <location>
        <begin position="406"/>
        <end position="431"/>
    </location>
</feature>
<keyword evidence="3" id="KW-0813">Transport</keyword>
<dbReference type="SUPFAM" id="SSF103473">
    <property type="entry name" value="MFS general substrate transporter"/>
    <property type="match status" value="1"/>
</dbReference>
<dbReference type="Gene3D" id="1.20.1720.10">
    <property type="entry name" value="Multidrug resistance protein D"/>
    <property type="match status" value="1"/>
</dbReference>
<evidence type="ECO:0000256" key="4">
    <source>
        <dbReference type="ARBA" id="ARBA00022475"/>
    </source>
</evidence>
<keyword evidence="6 10" id="KW-1133">Transmembrane helix</keyword>
<dbReference type="FunFam" id="1.20.1250.20:FF:000489">
    <property type="entry name" value="MFS general substrate transporter"/>
    <property type="match status" value="1"/>
</dbReference>
<feature type="transmembrane region" description="Helical" evidence="10">
    <location>
        <begin position="275"/>
        <end position="294"/>
    </location>
</feature>
<evidence type="ECO:0000256" key="3">
    <source>
        <dbReference type="ARBA" id="ARBA00022448"/>
    </source>
</evidence>
<keyword evidence="5 10" id="KW-0812">Transmembrane</keyword>
<dbReference type="Gene3D" id="1.20.1250.20">
    <property type="entry name" value="MFS general substrate transporter like domains"/>
    <property type="match status" value="1"/>
</dbReference>
<dbReference type="AlphaFoldDB" id="A0AAD8PKI2"/>
<gene>
    <name evidence="12" type="ORF">LY79DRAFT_529592</name>
</gene>
<feature type="region of interest" description="Disordered" evidence="9">
    <location>
        <begin position="1"/>
        <end position="33"/>
    </location>
</feature>
<comment type="subcellular location">
    <subcellularLocation>
        <location evidence="1">Cell membrane</location>
        <topology evidence="1">Multi-pass membrane protein</topology>
    </subcellularLocation>
</comment>
<dbReference type="GO" id="GO:0022857">
    <property type="term" value="F:transmembrane transporter activity"/>
    <property type="evidence" value="ECO:0007669"/>
    <property type="project" value="InterPro"/>
</dbReference>
<evidence type="ECO:0000256" key="8">
    <source>
        <dbReference type="ARBA" id="ARBA00023180"/>
    </source>
</evidence>
<feature type="transmembrane region" description="Helical" evidence="10">
    <location>
        <begin position="138"/>
        <end position="163"/>
    </location>
</feature>
<keyword evidence="8" id="KW-0325">Glycoprotein</keyword>
<organism evidence="12 13">
    <name type="scientific">Colletotrichum navitas</name>
    <dbReference type="NCBI Taxonomy" id="681940"/>
    <lineage>
        <taxon>Eukaryota</taxon>
        <taxon>Fungi</taxon>
        <taxon>Dikarya</taxon>
        <taxon>Ascomycota</taxon>
        <taxon>Pezizomycotina</taxon>
        <taxon>Sordariomycetes</taxon>
        <taxon>Hypocreomycetidae</taxon>
        <taxon>Glomerellales</taxon>
        <taxon>Glomerellaceae</taxon>
        <taxon>Colletotrichum</taxon>
        <taxon>Colletotrichum graminicola species complex</taxon>
    </lineage>
</organism>
<feature type="transmembrane region" description="Helical" evidence="10">
    <location>
        <begin position="242"/>
        <end position="263"/>
    </location>
</feature>
<dbReference type="PROSITE" id="PS50850">
    <property type="entry name" value="MFS"/>
    <property type="match status" value="1"/>
</dbReference>
<dbReference type="InterPro" id="IPR011701">
    <property type="entry name" value="MFS"/>
</dbReference>
<dbReference type="FunFam" id="1.20.1250.20:FF:000196">
    <property type="entry name" value="MFS toxin efflux pump (AflT)"/>
    <property type="match status" value="1"/>
</dbReference>
<name>A0AAD8PKI2_9PEZI</name>
<comment type="caution">
    <text evidence="12">The sequence shown here is derived from an EMBL/GenBank/DDBJ whole genome shotgun (WGS) entry which is preliminary data.</text>
</comment>
<evidence type="ECO:0000256" key="5">
    <source>
        <dbReference type="ARBA" id="ARBA00022692"/>
    </source>
</evidence>
<feature type="transmembrane region" description="Helical" evidence="10">
    <location>
        <begin position="437"/>
        <end position="459"/>
    </location>
</feature>
<evidence type="ECO:0000313" key="12">
    <source>
        <dbReference type="EMBL" id="KAK1566006.1"/>
    </source>
</evidence>
<evidence type="ECO:0000259" key="11">
    <source>
        <dbReference type="PROSITE" id="PS50850"/>
    </source>
</evidence>
<dbReference type="RefSeq" id="XP_060407246.1">
    <property type="nucleotide sequence ID" value="XM_060556122.1"/>
</dbReference>
<dbReference type="InterPro" id="IPR036259">
    <property type="entry name" value="MFS_trans_sf"/>
</dbReference>
<evidence type="ECO:0000313" key="13">
    <source>
        <dbReference type="Proteomes" id="UP001230504"/>
    </source>
</evidence>
<evidence type="ECO:0000256" key="9">
    <source>
        <dbReference type="SAM" id="MobiDB-lite"/>
    </source>
</evidence>
<keyword evidence="13" id="KW-1185">Reference proteome</keyword>
<sequence length="576" mass="61879">MGSFIKSSKSTEKTRQNKSSRTNTPTIAEKSTDDPNVDLPTGLKLHVITLGLGITFFLVSLDNVILSTAIPRITDEFSSIADVGWYGSAYLLTTCTFQLTLGKLYSLFSIKLIYLICIIIFEAGSVICGAAPRSTVLILGRAIAGIGCAGILTGTFIIIAIVVPLPKRPAYNGLFGSVYAIASVVGPLLGGAFTDKVTWRWCFYINLPFGAIALAILFFLFNEPPRPKDKEHKTVVEKIMQVDPMGTLVLMPAVICLLLVLQWGGTTYPWRDPRVIVLFVVFAILSIAFVLIQIKKGKNATLPIKIITQRSVAAACWFSVCTAGSDFTMRQYIPIWFQAIQGVSAVKSGLMNLALILATALSSILGGIGTGQVGYYNPFMIASTVLMAVGSGLLTTWKPGISEGVWIGFQVLYGLGSGMDMQIPLIVVQAVLPPEDIPLGTALVMFMQSFGGAIFISVAQNIFTNELRTGLAKYLPNINATAIIHGGATSIREPGVLPPDAVGPTLQVYSKSITNSWYLAVGLSCASVFGSAFVQWKTVKQSQSPTAVVEDANLDQRHAKDGGTEIELRENLSKSV</sequence>
<dbReference type="Pfam" id="PF07690">
    <property type="entry name" value="MFS_1"/>
    <property type="match status" value="1"/>
</dbReference>
<accession>A0AAD8PKI2</accession>
<evidence type="ECO:0000256" key="10">
    <source>
        <dbReference type="SAM" id="Phobius"/>
    </source>
</evidence>
<dbReference type="EMBL" id="JAHLJV010000171">
    <property type="protein sequence ID" value="KAK1566006.1"/>
    <property type="molecule type" value="Genomic_DNA"/>
</dbReference>
<dbReference type="PRINTS" id="PR01036">
    <property type="entry name" value="TCRTETB"/>
</dbReference>
<feature type="compositionally biased region" description="Polar residues" evidence="9">
    <location>
        <begin position="17"/>
        <end position="26"/>
    </location>
</feature>
<evidence type="ECO:0000256" key="1">
    <source>
        <dbReference type="ARBA" id="ARBA00004651"/>
    </source>
</evidence>
<feature type="transmembrane region" description="Helical" evidence="10">
    <location>
        <begin position="45"/>
        <end position="65"/>
    </location>
</feature>
<feature type="transmembrane region" description="Helical" evidence="10">
    <location>
        <begin position="350"/>
        <end position="369"/>
    </location>
</feature>
<comment type="similarity">
    <text evidence="2">Belongs to the major facilitator superfamily. TCR/Tet family.</text>
</comment>
<dbReference type="GO" id="GO:0005886">
    <property type="term" value="C:plasma membrane"/>
    <property type="evidence" value="ECO:0007669"/>
    <property type="project" value="UniProtKB-SubCell"/>
</dbReference>
<keyword evidence="7 10" id="KW-0472">Membrane</keyword>
<feature type="transmembrane region" description="Helical" evidence="10">
    <location>
        <begin position="170"/>
        <end position="189"/>
    </location>
</feature>
<dbReference type="CDD" id="cd17502">
    <property type="entry name" value="MFS_Azr1_MDR_like"/>
    <property type="match status" value="1"/>
</dbReference>
<protein>
    <submittedName>
        <fullName evidence="12">Major facilitator superfamily transporter</fullName>
    </submittedName>
</protein>
<dbReference type="FunFam" id="1.20.1720.10:FF:000012">
    <property type="entry name" value="MFS toxin efflux pump (AflT)"/>
    <property type="match status" value="1"/>
</dbReference>
<feature type="transmembrane region" description="Helical" evidence="10">
    <location>
        <begin position="201"/>
        <end position="221"/>
    </location>
</feature>
<feature type="transmembrane region" description="Helical" evidence="10">
    <location>
        <begin position="112"/>
        <end position="132"/>
    </location>
</feature>
<dbReference type="GeneID" id="85440362"/>
<dbReference type="PANTHER" id="PTHR23501:SF199">
    <property type="entry name" value="MFS EFFLUX TRANSPORTER INPD-RELATED"/>
    <property type="match status" value="1"/>
</dbReference>
<dbReference type="InterPro" id="IPR020846">
    <property type="entry name" value="MFS_dom"/>
</dbReference>
<proteinExistence type="inferred from homology"/>
<feature type="transmembrane region" description="Helical" evidence="10">
    <location>
        <begin position="375"/>
        <end position="394"/>
    </location>
</feature>
<feature type="domain" description="Major facilitator superfamily (MFS) profile" evidence="11">
    <location>
        <begin position="48"/>
        <end position="539"/>
    </location>
</feature>
<evidence type="ECO:0000256" key="6">
    <source>
        <dbReference type="ARBA" id="ARBA00022989"/>
    </source>
</evidence>
<evidence type="ECO:0000256" key="2">
    <source>
        <dbReference type="ARBA" id="ARBA00007520"/>
    </source>
</evidence>
<keyword evidence="4" id="KW-1003">Cell membrane</keyword>